<keyword evidence="7" id="KW-1185">Reference proteome</keyword>
<organism evidence="6 7">
    <name type="scientific">Cryobacterium lyxosi</name>
    <dbReference type="NCBI Taxonomy" id="1259228"/>
    <lineage>
        <taxon>Bacteria</taxon>
        <taxon>Bacillati</taxon>
        <taxon>Actinomycetota</taxon>
        <taxon>Actinomycetes</taxon>
        <taxon>Micrococcales</taxon>
        <taxon>Microbacteriaceae</taxon>
        <taxon>Cryobacterium</taxon>
    </lineage>
</organism>
<dbReference type="PANTHER" id="PTHR30055">
    <property type="entry name" value="HTH-TYPE TRANSCRIPTIONAL REGULATOR RUTR"/>
    <property type="match status" value="1"/>
</dbReference>
<proteinExistence type="predicted"/>
<feature type="domain" description="HTH tetR-type" evidence="5">
    <location>
        <begin position="1"/>
        <end position="60"/>
    </location>
</feature>
<dbReference type="Gene3D" id="1.10.357.10">
    <property type="entry name" value="Tetracycline Repressor, domain 2"/>
    <property type="match status" value="1"/>
</dbReference>
<dbReference type="RefSeq" id="WP_134398967.1">
    <property type="nucleotide sequence ID" value="NZ_SOGT01000009.1"/>
</dbReference>
<evidence type="ECO:0000313" key="6">
    <source>
        <dbReference type="EMBL" id="TFD26191.1"/>
    </source>
</evidence>
<dbReference type="InterPro" id="IPR001647">
    <property type="entry name" value="HTH_TetR"/>
</dbReference>
<gene>
    <name evidence="6" type="ORF">E3T27_07945</name>
</gene>
<evidence type="ECO:0000313" key="7">
    <source>
        <dbReference type="Proteomes" id="UP000298424"/>
    </source>
</evidence>
<dbReference type="Proteomes" id="UP000298424">
    <property type="component" value="Unassembled WGS sequence"/>
</dbReference>
<dbReference type="PRINTS" id="PR00455">
    <property type="entry name" value="HTHTETR"/>
</dbReference>
<evidence type="ECO:0000259" key="5">
    <source>
        <dbReference type="PROSITE" id="PS50977"/>
    </source>
</evidence>
<accession>A0A4R8ZF73</accession>
<dbReference type="PROSITE" id="PS50977">
    <property type="entry name" value="HTH_TETR_2"/>
    <property type="match status" value="1"/>
</dbReference>
<evidence type="ECO:0000256" key="3">
    <source>
        <dbReference type="ARBA" id="ARBA00023163"/>
    </source>
</evidence>
<name>A0A4R8ZF73_9MICO</name>
<evidence type="ECO:0000256" key="2">
    <source>
        <dbReference type="ARBA" id="ARBA00023125"/>
    </source>
</evidence>
<evidence type="ECO:0000256" key="4">
    <source>
        <dbReference type="PROSITE-ProRule" id="PRU00335"/>
    </source>
</evidence>
<feature type="DNA-binding region" description="H-T-H motif" evidence="4">
    <location>
        <begin position="23"/>
        <end position="42"/>
    </location>
</feature>
<sequence length="169" mass="18511">MSNREHILQTARRFAIETGSVPSMDAIAHQAGVSKGGLMHHFKSRAALVEGIAVQAIQDMDQELTAAAGRGNVIETWLRLSSSREEAALYRAMLILLTDRPSMTDTLMQQAAAATERWEQLFAIETGDPTAASVIRLLGDGMLLNSITDDYSAPSVDAILQWLDRRSTR</sequence>
<keyword evidence="3" id="KW-0804">Transcription</keyword>
<evidence type="ECO:0000256" key="1">
    <source>
        <dbReference type="ARBA" id="ARBA00023015"/>
    </source>
</evidence>
<keyword evidence="2 4" id="KW-0238">DNA-binding</keyword>
<dbReference type="SUPFAM" id="SSF46689">
    <property type="entry name" value="Homeodomain-like"/>
    <property type="match status" value="1"/>
</dbReference>
<reference evidence="6 7" key="1">
    <citation type="submission" date="2019-03" db="EMBL/GenBank/DDBJ databases">
        <title>Genomics of glacier-inhabiting Cryobacterium strains.</title>
        <authorList>
            <person name="Liu Q."/>
            <person name="Xin Y.-H."/>
        </authorList>
    </citation>
    <scope>NUCLEOTIDE SEQUENCE [LARGE SCALE GENOMIC DNA]</scope>
    <source>
        <strain evidence="6 7">TMT1-1</strain>
    </source>
</reference>
<keyword evidence="1" id="KW-0805">Transcription regulation</keyword>
<dbReference type="GO" id="GO:0003700">
    <property type="term" value="F:DNA-binding transcription factor activity"/>
    <property type="evidence" value="ECO:0007669"/>
    <property type="project" value="TreeGrafter"/>
</dbReference>
<dbReference type="InterPro" id="IPR050109">
    <property type="entry name" value="HTH-type_TetR-like_transc_reg"/>
</dbReference>
<dbReference type="PANTHER" id="PTHR30055:SF234">
    <property type="entry name" value="HTH-TYPE TRANSCRIPTIONAL REGULATOR BETI"/>
    <property type="match status" value="1"/>
</dbReference>
<comment type="caution">
    <text evidence="6">The sequence shown here is derived from an EMBL/GenBank/DDBJ whole genome shotgun (WGS) entry which is preliminary data.</text>
</comment>
<dbReference type="OrthoDB" id="9806334at2"/>
<protein>
    <submittedName>
        <fullName evidence="6">TetR/AcrR family transcriptional regulator</fullName>
    </submittedName>
</protein>
<dbReference type="Pfam" id="PF00440">
    <property type="entry name" value="TetR_N"/>
    <property type="match status" value="1"/>
</dbReference>
<dbReference type="AlphaFoldDB" id="A0A4R8ZF73"/>
<dbReference type="EMBL" id="SOGT01000009">
    <property type="protein sequence ID" value="TFD26191.1"/>
    <property type="molecule type" value="Genomic_DNA"/>
</dbReference>
<dbReference type="GO" id="GO:0000976">
    <property type="term" value="F:transcription cis-regulatory region binding"/>
    <property type="evidence" value="ECO:0007669"/>
    <property type="project" value="TreeGrafter"/>
</dbReference>
<dbReference type="InterPro" id="IPR009057">
    <property type="entry name" value="Homeodomain-like_sf"/>
</dbReference>